<dbReference type="Proteomes" id="UP000295517">
    <property type="component" value="Chromosome"/>
</dbReference>
<dbReference type="AlphaFoldDB" id="A0AAX1EH28"/>
<protein>
    <submittedName>
        <fullName evidence="1">Uncharacterized protein</fullName>
    </submittedName>
</protein>
<proteinExistence type="predicted"/>
<dbReference type="EMBL" id="CP038254">
    <property type="protein sequence ID" value="QBR84410.1"/>
    <property type="molecule type" value="Genomic_DNA"/>
</dbReference>
<sequence>MNNNEHKLALPLEYQKMPEYFDVHNINETKNALIEKLPTCYLNMFEWFYNLFNSKQKINPFSRAIHNVN</sequence>
<evidence type="ECO:0000313" key="2">
    <source>
        <dbReference type="Proteomes" id="UP000295517"/>
    </source>
</evidence>
<gene>
    <name evidence="1" type="ORF">E3983_08570</name>
</gene>
<evidence type="ECO:0000313" key="1">
    <source>
        <dbReference type="EMBL" id="QBR84410.1"/>
    </source>
</evidence>
<organism evidence="1 2">
    <name type="scientific">Legionella israelensis</name>
    <dbReference type="NCBI Taxonomy" id="454"/>
    <lineage>
        <taxon>Bacteria</taxon>
        <taxon>Pseudomonadati</taxon>
        <taxon>Pseudomonadota</taxon>
        <taxon>Gammaproteobacteria</taxon>
        <taxon>Legionellales</taxon>
        <taxon>Legionellaceae</taxon>
        <taxon>Legionella</taxon>
    </lineage>
</organism>
<dbReference type="RefSeq" id="WP_058500445.1">
    <property type="nucleotide sequence ID" value="NZ_CAAAJA010000016.1"/>
</dbReference>
<name>A0AAX1EH28_9GAMM</name>
<accession>A0AAX1EH28</accession>
<reference evidence="1 2" key="1">
    <citation type="submission" date="2019-03" db="EMBL/GenBank/DDBJ databases">
        <title>Diverse conjugative elements silence natural transformation in Legionella species.</title>
        <authorList>
            <person name="Durieux I."/>
            <person name="Ginevra C."/>
            <person name="Attaiech L."/>
            <person name="Picq K."/>
            <person name="Juan P.A."/>
            <person name="Jarraud S."/>
            <person name="Charpentier X."/>
        </authorList>
    </citation>
    <scope>NUCLEOTIDE SEQUENCE [LARGE SCALE GENOMIC DNA]</scope>
    <source>
        <strain evidence="1 2">HL-0427-4011</strain>
    </source>
</reference>